<feature type="compositionally biased region" description="Low complexity" evidence="1">
    <location>
        <begin position="497"/>
        <end position="506"/>
    </location>
</feature>
<evidence type="ECO:0000313" key="5">
    <source>
        <dbReference type="Proteomes" id="UP000662747"/>
    </source>
</evidence>
<protein>
    <submittedName>
        <fullName evidence="4">DUF4340 domain-containing protein</fullName>
    </submittedName>
</protein>
<organism evidence="4 5">
    <name type="scientific">Pyxidicoccus parkwayensis</name>
    <dbReference type="NCBI Taxonomy" id="2813578"/>
    <lineage>
        <taxon>Bacteria</taxon>
        <taxon>Pseudomonadati</taxon>
        <taxon>Myxococcota</taxon>
        <taxon>Myxococcia</taxon>
        <taxon>Myxococcales</taxon>
        <taxon>Cystobacterineae</taxon>
        <taxon>Myxococcaceae</taxon>
        <taxon>Pyxidicoccus</taxon>
    </lineage>
</organism>
<dbReference type="EMBL" id="CP071090">
    <property type="protein sequence ID" value="QSQ24742.1"/>
    <property type="molecule type" value="Genomic_DNA"/>
</dbReference>
<feature type="domain" description="DUF4340" evidence="3">
    <location>
        <begin position="382"/>
        <end position="485"/>
    </location>
</feature>
<keyword evidence="5" id="KW-1185">Reference proteome</keyword>
<gene>
    <name evidence="4" type="ORF">JY651_07290</name>
</gene>
<dbReference type="Proteomes" id="UP000662747">
    <property type="component" value="Chromosome"/>
</dbReference>
<feature type="domain" description="DUF4340" evidence="3">
    <location>
        <begin position="89"/>
        <end position="232"/>
    </location>
</feature>
<feature type="region of interest" description="Disordered" evidence="1">
    <location>
        <begin position="484"/>
        <end position="506"/>
    </location>
</feature>
<evidence type="ECO:0000259" key="3">
    <source>
        <dbReference type="Pfam" id="PF14238"/>
    </source>
</evidence>
<feature type="domain" description="DUF4340" evidence="3">
    <location>
        <begin position="235"/>
        <end position="363"/>
    </location>
</feature>
<proteinExistence type="predicted"/>
<accession>A0ABX7P2P8</accession>
<sequence>MSPAQKNLVTLLAFTVVAGGLGLYAWYGVKEPEEHEAERKEVSEQLFAANGAGAKGEDGGAQSQPVFTKLTVKASSGTTELERGQDGTWRVTAPVSTGAETMAVEALTSALATSRLTVTVDETPTDADLEKYGLKTPVFSVTATGYVGEPKNERTVTLHGGIENTFDGSVYMRREGDPKVYAAPGTVRWSLDKDTFALRSKEFLGPLEEPSFQGIEVKAKSNAYLLTREAGGTGWRLVKPVSVPADAVKLADVLTAMKEQRALSFPADSAEMRKKLGLETPVVDARFTPATGEPVRLRLSQVTEGGETKVYALREQGSRALLGEVPENALSILDVGVTDLKDKSVLAFKREDVKRLVFHPGGGAEPVVVASVADTAGGAGVWEVESPKKGKAKHFRVLSVLSALDTFKASAFGEAKPKSWAKYGISDASRGVVLQGADGKELARLWLGNEVKDKAGTVYARGSGPDVLEVSATYVELPNTLEDVLEAPPSPAGADGGPDATATPTP</sequence>
<dbReference type="InterPro" id="IPR025641">
    <property type="entry name" value="DUF4340"/>
</dbReference>
<reference evidence="4 5" key="1">
    <citation type="submission" date="2021-02" db="EMBL/GenBank/DDBJ databases">
        <title>De Novo genome assembly of isolated myxobacteria.</title>
        <authorList>
            <person name="Stevens D.C."/>
        </authorList>
    </citation>
    <scope>NUCLEOTIDE SEQUENCE [LARGE SCALE GENOMIC DNA]</scope>
    <source>
        <strain evidence="5">SCPEA02</strain>
    </source>
</reference>
<evidence type="ECO:0000256" key="1">
    <source>
        <dbReference type="SAM" id="MobiDB-lite"/>
    </source>
</evidence>
<keyword evidence="2" id="KW-1133">Transmembrane helix</keyword>
<dbReference type="Pfam" id="PF14238">
    <property type="entry name" value="DUF4340"/>
    <property type="match status" value="3"/>
</dbReference>
<keyword evidence="2" id="KW-0812">Transmembrane</keyword>
<dbReference type="RefSeq" id="WP_206726303.1">
    <property type="nucleotide sequence ID" value="NZ_CP071090.1"/>
</dbReference>
<feature type="transmembrane region" description="Helical" evidence="2">
    <location>
        <begin position="7"/>
        <end position="27"/>
    </location>
</feature>
<evidence type="ECO:0000313" key="4">
    <source>
        <dbReference type="EMBL" id="QSQ24742.1"/>
    </source>
</evidence>
<keyword evidence="2" id="KW-0472">Membrane</keyword>
<evidence type="ECO:0000256" key="2">
    <source>
        <dbReference type="SAM" id="Phobius"/>
    </source>
</evidence>
<name>A0ABX7P2P8_9BACT</name>